<accession>A0AAE4SAI0</accession>
<reference evidence="2" key="1">
    <citation type="submission" date="2023-06" db="EMBL/GenBank/DDBJ databases">
        <title>Genome sequence of Methancorpusculaceae sp. Ag1.</title>
        <authorList>
            <person name="Protasov E."/>
            <person name="Platt K."/>
            <person name="Poehlein A."/>
            <person name="Daniel R."/>
            <person name="Brune A."/>
        </authorList>
    </citation>
    <scope>NUCLEOTIDE SEQUENCE</scope>
    <source>
        <strain evidence="2">Ag1</strain>
    </source>
</reference>
<dbReference type="SUPFAM" id="SSF51366">
    <property type="entry name" value="Ribulose-phoshate binding barrel"/>
    <property type="match status" value="1"/>
</dbReference>
<comment type="caution">
    <text evidence="2">The sequence shown here is derived from an EMBL/GenBank/DDBJ whole genome shotgun (WGS) entry which is preliminary data.</text>
</comment>
<sequence length="260" mass="28005">MVFTPNKGIQFIDSYGIYVVRRMDVVLAVDLKGGYVVHGSCGDRANYLPLNWGLSPSAEPSAYISVMRPRYLYAADLDRIGFSGDHTKMILRLADFVDGLWVDRGCSIPEEYLHGCNIHNIVGTETIDAPMDEFMGGFLSVDVKDGSVVARQNFSQLLPSEISDPSGFCPEDVLRLANDTNFAGCILLNISSVGTSSGIDPAVAENLRSCCEKTLFYGGGVRSTEDLATLADAGFDGAIVSTAVHKGTVPLKIIQEGSFC</sequence>
<dbReference type="CDD" id="cd04723">
    <property type="entry name" value="HisA_HisF"/>
    <property type="match status" value="1"/>
</dbReference>
<proteinExistence type="inferred from homology"/>
<dbReference type="Pfam" id="PF00977">
    <property type="entry name" value="His_biosynth"/>
    <property type="match status" value="1"/>
</dbReference>
<dbReference type="Proteomes" id="UP001273136">
    <property type="component" value="Unassembled WGS sequence"/>
</dbReference>
<dbReference type="Gene3D" id="3.20.20.70">
    <property type="entry name" value="Aldolase class I"/>
    <property type="match status" value="1"/>
</dbReference>
<keyword evidence="3" id="KW-1185">Reference proteome</keyword>
<organism evidence="2 3">
    <name type="scientific">Methanorbis furvi</name>
    <dbReference type="NCBI Taxonomy" id="3028299"/>
    <lineage>
        <taxon>Archaea</taxon>
        <taxon>Methanobacteriati</taxon>
        <taxon>Methanobacteriota</taxon>
        <taxon>Stenosarchaea group</taxon>
        <taxon>Methanomicrobia</taxon>
        <taxon>Methanomicrobiales</taxon>
        <taxon>Methanocorpusculaceae</taxon>
        <taxon>Methanorbis</taxon>
    </lineage>
</organism>
<dbReference type="AlphaFoldDB" id="A0AAE4SAI0"/>
<keyword evidence="1" id="KW-0368">Histidine biosynthesis</keyword>
<dbReference type="GO" id="GO:0000105">
    <property type="term" value="P:L-histidine biosynthetic process"/>
    <property type="evidence" value="ECO:0007669"/>
    <property type="project" value="UniProtKB-KW"/>
</dbReference>
<comment type="similarity">
    <text evidence="1">Belongs to the HisA/HisF family.</text>
</comment>
<dbReference type="InterPro" id="IPR013785">
    <property type="entry name" value="Aldolase_TIM"/>
</dbReference>
<protein>
    <recommendedName>
        <fullName evidence="4">Nickel transporter</fullName>
    </recommendedName>
</protein>
<dbReference type="InterPro" id="IPR006062">
    <property type="entry name" value="His_biosynth"/>
</dbReference>
<evidence type="ECO:0000256" key="1">
    <source>
        <dbReference type="RuleBase" id="RU003657"/>
    </source>
</evidence>
<keyword evidence="1" id="KW-0028">Amino-acid biosynthesis</keyword>
<evidence type="ECO:0008006" key="4">
    <source>
        <dbReference type="Google" id="ProtNLM"/>
    </source>
</evidence>
<dbReference type="EMBL" id="JAWDKA010000009">
    <property type="protein sequence ID" value="MDV0442386.1"/>
    <property type="molecule type" value="Genomic_DNA"/>
</dbReference>
<dbReference type="InterPro" id="IPR011060">
    <property type="entry name" value="RibuloseP-bd_barrel"/>
</dbReference>
<evidence type="ECO:0000313" key="2">
    <source>
        <dbReference type="EMBL" id="MDV0442386.1"/>
    </source>
</evidence>
<name>A0AAE4SAI0_9EURY</name>
<evidence type="ECO:0000313" key="3">
    <source>
        <dbReference type="Proteomes" id="UP001273136"/>
    </source>
</evidence>
<gene>
    <name evidence="2" type="ORF">McpAg1_16250</name>
</gene>